<dbReference type="Proteomes" id="UP001589691">
    <property type="component" value="Unassembled WGS sequence"/>
</dbReference>
<reference evidence="1 2" key="1">
    <citation type="submission" date="2024-09" db="EMBL/GenBank/DDBJ databases">
        <authorList>
            <person name="Sun Q."/>
            <person name="Mori K."/>
        </authorList>
    </citation>
    <scope>NUCLEOTIDE SEQUENCE [LARGE SCALE GENOMIC DNA]</scope>
    <source>
        <strain evidence="1 2">TBRC 4576</strain>
    </source>
</reference>
<dbReference type="InterPro" id="IPR033753">
    <property type="entry name" value="GCV_H/Fam206"/>
</dbReference>
<proteinExistence type="predicted"/>
<comment type="caution">
    <text evidence="1">The sequence shown here is derived from an EMBL/GenBank/DDBJ whole genome shotgun (WGS) entry which is preliminary data.</text>
</comment>
<dbReference type="InterPro" id="IPR011053">
    <property type="entry name" value="Single_hybrid_motif"/>
</dbReference>
<name>A0ABV5WVA3_9LACO</name>
<keyword evidence="2" id="KW-1185">Reference proteome</keyword>
<dbReference type="SUPFAM" id="SSF51230">
    <property type="entry name" value="Single hybrid motif"/>
    <property type="match status" value="1"/>
</dbReference>
<evidence type="ECO:0000313" key="1">
    <source>
        <dbReference type="EMBL" id="MFB9769636.1"/>
    </source>
</evidence>
<dbReference type="Pfam" id="PF01597">
    <property type="entry name" value="GCV_H"/>
    <property type="match status" value="1"/>
</dbReference>
<dbReference type="EMBL" id="JBHLZY010000018">
    <property type="protein sequence ID" value="MFB9769636.1"/>
    <property type="molecule type" value="Genomic_DNA"/>
</dbReference>
<protein>
    <submittedName>
        <fullName evidence="1">Glycine cleavage system protein H</fullName>
    </submittedName>
</protein>
<sequence length="123" mass="13368">MAKRQSAWKQMINYYRDEYREQHAPTIYGDVWLQTKSHQRLILGLTATATPATPVTALALPAKGQHLASGATLVTLTSGETTQTISTPFGGTVQKVNTTLLADAAQLGTNAEKDNWLVQLKAD</sequence>
<evidence type="ECO:0000313" key="2">
    <source>
        <dbReference type="Proteomes" id="UP001589691"/>
    </source>
</evidence>
<dbReference type="Gene3D" id="2.40.50.100">
    <property type="match status" value="1"/>
</dbReference>
<gene>
    <name evidence="1" type="ORF">ACFFLI_07135</name>
</gene>
<dbReference type="RefSeq" id="WP_137642962.1">
    <property type="nucleotide sequence ID" value="NZ_BJEA01000012.1"/>
</dbReference>
<organism evidence="1 2">
    <name type="scientific">Lactiplantibacillus modestisalitolerans</name>
    <dbReference type="NCBI Taxonomy" id="1457219"/>
    <lineage>
        <taxon>Bacteria</taxon>
        <taxon>Bacillati</taxon>
        <taxon>Bacillota</taxon>
        <taxon>Bacilli</taxon>
        <taxon>Lactobacillales</taxon>
        <taxon>Lactobacillaceae</taxon>
        <taxon>Lactiplantibacillus</taxon>
    </lineage>
</organism>
<accession>A0ABV5WVA3</accession>